<evidence type="ECO:0000313" key="4">
    <source>
        <dbReference type="EMBL" id="CEN60965.1"/>
    </source>
</evidence>
<dbReference type="Gene3D" id="3.10.350.10">
    <property type="entry name" value="LysM domain"/>
    <property type="match status" value="1"/>
</dbReference>
<dbReference type="EMBL" id="CDMC01000006">
    <property type="protein sequence ID" value="CEN60965.1"/>
    <property type="molecule type" value="Genomic_DNA"/>
</dbReference>
<dbReference type="PROSITE" id="PS51782">
    <property type="entry name" value="LYSM"/>
    <property type="match status" value="1"/>
</dbReference>
<proteinExistence type="inferred from homology"/>
<dbReference type="STRING" id="454130.A0A0U5GN07"/>
<sequence>MVDIKMFHHPKVPILLTIVSSRSICTNGQRSLGMMASKFLTYTTLALTLASGVHSMYFVSRDEWNAEPPRGSYTTITNPKGVKVHYVGPEYTSREHSECGAYMKSIQEMHLANTVENYMDIAYSLGVCEHGYVFDGRGKGHRSGANGGTTLNANHYAVLAFLGKAGLTEPTNDQILGIQDSIAYLRRAGAGQEIAGHRDGYSTECPGEALYALVKDGSLDPGKLYDGGEHIVQQGETIDDIAEKYNVPKRYIITANNLTESGNPAVGDTLEIPARGVPLGNAPPSDGGDDSEPSEYETFPGADFFKEEPSSPIVKAMGERLVEEGCDKYSNGPSEQWSDEDLESYRCWQEKLGYTGADADGWPGQTSWDKLKVPAV</sequence>
<feature type="region of interest" description="Disordered" evidence="2">
    <location>
        <begin position="277"/>
        <end position="307"/>
    </location>
</feature>
<dbReference type="InterPro" id="IPR036505">
    <property type="entry name" value="Amidase/PGRP_sf"/>
</dbReference>
<dbReference type="Gene3D" id="3.40.80.10">
    <property type="entry name" value="Peptidoglycan recognition protein-like"/>
    <property type="match status" value="1"/>
</dbReference>
<evidence type="ECO:0000256" key="2">
    <source>
        <dbReference type="SAM" id="MobiDB-lite"/>
    </source>
</evidence>
<dbReference type="InterPro" id="IPR047763">
    <property type="entry name" value="PG_bind_dom_phiBT1-type"/>
</dbReference>
<dbReference type="OMA" id="RASYKKW"/>
<organism evidence="4 5">
    <name type="scientific">Aspergillus calidoustus</name>
    <dbReference type="NCBI Taxonomy" id="454130"/>
    <lineage>
        <taxon>Eukaryota</taxon>
        <taxon>Fungi</taxon>
        <taxon>Dikarya</taxon>
        <taxon>Ascomycota</taxon>
        <taxon>Pezizomycotina</taxon>
        <taxon>Eurotiomycetes</taxon>
        <taxon>Eurotiomycetidae</taxon>
        <taxon>Eurotiales</taxon>
        <taxon>Aspergillaceae</taxon>
        <taxon>Aspergillus</taxon>
        <taxon>Aspergillus subgen. Nidulantes</taxon>
    </lineage>
</organism>
<reference evidence="5" key="1">
    <citation type="journal article" date="2016" name="Genome Announc.">
        <title>Draft genome sequences of fungus Aspergillus calidoustus.</title>
        <authorList>
            <person name="Horn F."/>
            <person name="Linde J."/>
            <person name="Mattern D.J."/>
            <person name="Walther G."/>
            <person name="Guthke R."/>
            <person name="Scherlach K."/>
            <person name="Martin K."/>
            <person name="Brakhage A.A."/>
            <person name="Petzke L."/>
            <person name="Valiante V."/>
        </authorList>
    </citation>
    <scope>NUCLEOTIDE SEQUENCE [LARGE SCALE GENOMIC DNA]</scope>
    <source>
        <strain evidence="5">SF006504</strain>
    </source>
</reference>
<dbReference type="PANTHER" id="PTHR11022">
    <property type="entry name" value="PEPTIDOGLYCAN RECOGNITION PROTEIN"/>
    <property type="match status" value="1"/>
</dbReference>
<dbReference type="Proteomes" id="UP000054771">
    <property type="component" value="Unassembled WGS sequence"/>
</dbReference>
<dbReference type="InterPro" id="IPR006619">
    <property type="entry name" value="PGRP_domain_met/bac"/>
</dbReference>
<dbReference type="InterPro" id="IPR015510">
    <property type="entry name" value="PGRP"/>
</dbReference>
<dbReference type="NCBIfam" id="NF038080">
    <property type="entry name" value="PG_bind_siph"/>
    <property type="match status" value="1"/>
</dbReference>
<dbReference type="Pfam" id="PF01476">
    <property type="entry name" value="LysM"/>
    <property type="match status" value="1"/>
</dbReference>
<gene>
    <name evidence="4" type="ORF">ASPCAL07636</name>
</gene>
<feature type="region of interest" description="Disordered" evidence="2">
    <location>
        <begin position="356"/>
        <end position="376"/>
    </location>
</feature>
<evidence type="ECO:0000256" key="1">
    <source>
        <dbReference type="ARBA" id="ARBA00007553"/>
    </source>
</evidence>
<keyword evidence="5" id="KW-1185">Reference proteome</keyword>
<protein>
    <recommendedName>
        <fullName evidence="3">LysM domain-containing protein</fullName>
    </recommendedName>
</protein>
<dbReference type="SMART" id="SM00257">
    <property type="entry name" value="LysM"/>
    <property type="match status" value="1"/>
</dbReference>
<dbReference type="CDD" id="cd06583">
    <property type="entry name" value="PGRP"/>
    <property type="match status" value="1"/>
</dbReference>
<dbReference type="AlphaFoldDB" id="A0A0U5GN07"/>
<evidence type="ECO:0000259" key="3">
    <source>
        <dbReference type="PROSITE" id="PS51782"/>
    </source>
</evidence>
<dbReference type="InterPro" id="IPR036779">
    <property type="entry name" value="LysM_dom_sf"/>
</dbReference>
<name>A0A0U5GN07_ASPCI</name>
<dbReference type="CDD" id="cd00118">
    <property type="entry name" value="LysM"/>
    <property type="match status" value="1"/>
</dbReference>
<feature type="domain" description="LysM" evidence="3">
    <location>
        <begin position="228"/>
        <end position="272"/>
    </location>
</feature>
<dbReference type="InterPro" id="IPR018392">
    <property type="entry name" value="LysM"/>
</dbReference>
<evidence type="ECO:0000313" key="5">
    <source>
        <dbReference type="Proteomes" id="UP000054771"/>
    </source>
</evidence>
<dbReference type="GO" id="GO:0009253">
    <property type="term" value="P:peptidoglycan catabolic process"/>
    <property type="evidence" value="ECO:0007669"/>
    <property type="project" value="InterPro"/>
</dbReference>
<dbReference type="SUPFAM" id="SSF54106">
    <property type="entry name" value="LysM domain"/>
    <property type="match status" value="1"/>
</dbReference>
<dbReference type="GO" id="GO:0008270">
    <property type="term" value="F:zinc ion binding"/>
    <property type="evidence" value="ECO:0007669"/>
    <property type="project" value="InterPro"/>
</dbReference>
<dbReference type="SUPFAM" id="SSF55846">
    <property type="entry name" value="N-acetylmuramoyl-L-alanine amidase-like"/>
    <property type="match status" value="1"/>
</dbReference>
<accession>A0A0U5GN07</accession>
<dbReference type="PANTHER" id="PTHR11022:SF41">
    <property type="entry name" value="PEPTIDOGLYCAN-RECOGNITION PROTEIN LC-RELATED"/>
    <property type="match status" value="1"/>
</dbReference>
<dbReference type="GO" id="GO:0008745">
    <property type="term" value="F:N-acetylmuramoyl-L-alanine amidase activity"/>
    <property type="evidence" value="ECO:0007669"/>
    <property type="project" value="InterPro"/>
</dbReference>
<dbReference type="SMART" id="SM00701">
    <property type="entry name" value="PGRP"/>
    <property type="match status" value="1"/>
</dbReference>
<dbReference type="InterPro" id="IPR002502">
    <property type="entry name" value="Amidase_domain"/>
</dbReference>
<comment type="similarity">
    <text evidence="1">Belongs to the N-acetylmuramoyl-L-alanine amidase 2 family.</text>
</comment>
<dbReference type="OrthoDB" id="10001926at2759"/>